<name>A0ABV4VGZ0_9GAMM</name>
<gene>
    <name evidence="1" type="ORF">ACE02W_07165</name>
</gene>
<sequence length="64" mass="7107">MAPQKAQANPRQKYQVLEAYQCPNKKHWHQVGTVLELLPCEADFLLLSGKLGVAKADKSTKGDN</sequence>
<organism evidence="1 2">
    <name type="scientific">Shewanella mangrovisoli</name>
    <dbReference type="NCBI Taxonomy" id="2864211"/>
    <lineage>
        <taxon>Bacteria</taxon>
        <taxon>Pseudomonadati</taxon>
        <taxon>Pseudomonadota</taxon>
        <taxon>Gammaproteobacteria</taxon>
        <taxon>Alteromonadales</taxon>
        <taxon>Shewanellaceae</taxon>
        <taxon>Shewanella</taxon>
    </lineage>
</organism>
<dbReference type="EMBL" id="JBHFGU010000002">
    <property type="protein sequence ID" value="MFB2619574.1"/>
    <property type="molecule type" value="Genomic_DNA"/>
</dbReference>
<comment type="caution">
    <text evidence="1">The sequence shown here is derived from an EMBL/GenBank/DDBJ whole genome shotgun (WGS) entry which is preliminary data.</text>
</comment>
<accession>A0ABV4VGZ0</accession>
<evidence type="ECO:0000313" key="2">
    <source>
        <dbReference type="Proteomes" id="UP001576708"/>
    </source>
</evidence>
<proteinExistence type="predicted"/>
<protein>
    <submittedName>
        <fullName evidence="1">Uncharacterized protein</fullName>
    </submittedName>
</protein>
<keyword evidence="2" id="KW-1185">Reference proteome</keyword>
<dbReference type="Proteomes" id="UP001576708">
    <property type="component" value="Unassembled WGS sequence"/>
</dbReference>
<reference evidence="1 2" key="1">
    <citation type="submission" date="2024-09" db="EMBL/GenBank/DDBJ databases">
        <authorList>
            <person name="Zhang Y."/>
        </authorList>
    </citation>
    <scope>NUCLEOTIDE SEQUENCE [LARGE SCALE GENOMIC DNA]</scope>
    <source>
        <strain evidence="1 2">ZJ318</strain>
    </source>
</reference>
<evidence type="ECO:0000313" key="1">
    <source>
        <dbReference type="EMBL" id="MFB2619574.1"/>
    </source>
</evidence>
<dbReference type="RefSeq" id="WP_342201187.1">
    <property type="nucleotide sequence ID" value="NZ_JBCATE010000002.1"/>
</dbReference>